<proteinExistence type="predicted"/>
<dbReference type="EMBL" id="KN826245">
    <property type="protein sequence ID" value="KIK79568.1"/>
    <property type="molecule type" value="Genomic_DNA"/>
</dbReference>
<feature type="compositionally biased region" description="Basic and acidic residues" evidence="1">
    <location>
        <begin position="14"/>
        <end position="29"/>
    </location>
</feature>
<feature type="region of interest" description="Disordered" evidence="1">
    <location>
        <begin position="1"/>
        <end position="44"/>
    </location>
</feature>
<organism evidence="2 3">
    <name type="scientific">Paxillus rubicundulus Ve08.2h10</name>
    <dbReference type="NCBI Taxonomy" id="930991"/>
    <lineage>
        <taxon>Eukaryota</taxon>
        <taxon>Fungi</taxon>
        <taxon>Dikarya</taxon>
        <taxon>Basidiomycota</taxon>
        <taxon>Agaricomycotina</taxon>
        <taxon>Agaricomycetes</taxon>
        <taxon>Agaricomycetidae</taxon>
        <taxon>Boletales</taxon>
        <taxon>Paxilineae</taxon>
        <taxon>Paxillaceae</taxon>
        <taxon>Paxillus</taxon>
    </lineage>
</organism>
<evidence type="ECO:0000313" key="2">
    <source>
        <dbReference type="EMBL" id="KIK79568.1"/>
    </source>
</evidence>
<name>A0A0D0CVS8_9AGAM</name>
<accession>A0A0D0CVS8</accession>
<dbReference type="AlphaFoldDB" id="A0A0D0CVS8"/>
<keyword evidence="3" id="KW-1185">Reference proteome</keyword>
<reference evidence="3" key="2">
    <citation type="submission" date="2015-01" db="EMBL/GenBank/DDBJ databases">
        <title>Evolutionary Origins and Diversification of the Mycorrhizal Mutualists.</title>
        <authorList>
            <consortium name="DOE Joint Genome Institute"/>
            <consortium name="Mycorrhizal Genomics Consortium"/>
            <person name="Kohler A."/>
            <person name="Kuo A."/>
            <person name="Nagy L.G."/>
            <person name="Floudas D."/>
            <person name="Copeland A."/>
            <person name="Barry K.W."/>
            <person name="Cichocki N."/>
            <person name="Veneault-Fourrey C."/>
            <person name="LaButti K."/>
            <person name="Lindquist E.A."/>
            <person name="Lipzen A."/>
            <person name="Lundell T."/>
            <person name="Morin E."/>
            <person name="Murat C."/>
            <person name="Riley R."/>
            <person name="Ohm R."/>
            <person name="Sun H."/>
            <person name="Tunlid A."/>
            <person name="Henrissat B."/>
            <person name="Grigoriev I.V."/>
            <person name="Hibbett D.S."/>
            <person name="Martin F."/>
        </authorList>
    </citation>
    <scope>NUCLEOTIDE SEQUENCE [LARGE SCALE GENOMIC DNA]</scope>
    <source>
        <strain evidence="3">Ve08.2h10</strain>
    </source>
</reference>
<sequence>MEDSHRYSSQVLRRTNEGHAKEGKTDNTKHHAQPPQLKHPRAPDMILFRKKVDLF</sequence>
<dbReference type="HOGENOM" id="CLU_3033023_0_0_1"/>
<evidence type="ECO:0000313" key="3">
    <source>
        <dbReference type="Proteomes" id="UP000054538"/>
    </source>
</evidence>
<reference evidence="2 3" key="1">
    <citation type="submission" date="2014-04" db="EMBL/GenBank/DDBJ databases">
        <authorList>
            <consortium name="DOE Joint Genome Institute"/>
            <person name="Kuo A."/>
            <person name="Kohler A."/>
            <person name="Jargeat P."/>
            <person name="Nagy L.G."/>
            <person name="Floudas D."/>
            <person name="Copeland A."/>
            <person name="Barry K.W."/>
            <person name="Cichocki N."/>
            <person name="Veneault-Fourrey C."/>
            <person name="LaButti K."/>
            <person name="Lindquist E.A."/>
            <person name="Lipzen A."/>
            <person name="Lundell T."/>
            <person name="Morin E."/>
            <person name="Murat C."/>
            <person name="Sun H."/>
            <person name="Tunlid A."/>
            <person name="Henrissat B."/>
            <person name="Grigoriev I.V."/>
            <person name="Hibbett D.S."/>
            <person name="Martin F."/>
            <person name="Nordberg H.P."/>
            <person name="Cantor M.N."/>
            <person name="Hua S.X."/>
        </authorList>
    </citation>
    <scope>NUCLEOTIDE SEQUENCE [LARGE SCALE GENOMIC DNA]</scope>
    <source>
        <strain evidence="2 3">Ve08.2h10</strain>
    </source>
</reference>
<dbReference type="InParanoid" id="A0A0D0CVS8"/>
<dbReference type="Proteomes" id="UP000054538">
    <property type="component" value="Unassembled WGS sequence"/>
</dbReference>
<gene>
    <name evidence="2" type="ORF">PAXRUDRAFT_834033</name>
</gene>
<protein>
    <submittedName>
        <fullName evidence="2">Uncharacterized protein</fullName>
    </submittedName>
</protein>
<dbReference type="OrthoDB" id="10569094at2759"/>
<evidence type="ECO:0000256" key="1">
    <source>
        <dbReference type="SAM" id="MobiDB-lite"/>
    </source>
</evidence>